<dbReference type="InterPro" id="IPR042099">
    <property type="entry name" value="ANL_N_sf"/>
</dbReference>
<dbReference type="InterPro" id="IPR020845">
    <property type="entry name" value="AMP-binding_CS"/>
</dbReference>
<dbReference type="InterPro" id="IPR050237">
    <property type="entry name" value="ATP-dep_AMP-bd_enzyme"/>
</dbReference>
<dbReference type="Pfam" id="PF13193">
    <property type="entry name" value="AMP-binding_C"/>
    <property type="match status" value="1"/>
</dbReference>
<keyword evidence="4" id="KW-1185">Reference proteome</keyword>
<dbReference type="GO" id="GO:0016878">
    <property type="term" value="F:acid-thiol ligase activity"/>
    <property type="evidence" value="ECO:0007669"/>
    <property type="project" value="UniProtKB-ARBA"/>
</dbReference>
<organism evidence="3 4">
    <name type="scientific">Micromonospora rifamycinica</name>
    <dbReference type="NCBI Taxonomy" id="291594"/>
    <lineage>
        <taxon>Bacteria</taxon>
        <taxon>Bacillati</taxon>
        <taxon>Actinomycetota</taxon>
        <taxon>Actinomycetes</taxon>
        <taxon>Micromonosporales</taxon>
        <taxon>Micromonosporaceae</taxon>
        <taxon>Micromonospora</taxon>
    </lineage>
</organism>
<name>A0A1C5HQW1_9ACTN</name>
<proteinExistence type="predicted"/>
<sequence>MMPSRQDPPALLAARITATPDAPALAAEDGVLTWAQLGERVHRWRALLADAGVSSGDAVALMLGNRREAVEALLACLHSGVTVVPVNWHLTAPEVAYLLADAGARLLAVDPPRAEVGAKAAAEAGTVRAVVTGDQAAYGLAPVEPLLAAADPRTAPADQECGQLMIYTSGTTGRPKGVLNGLFVTGAPFARATRLLEYATGTLGVPTDGRVLLVGPWYHSAQLFYALLPLLNGATLVVRERFDPAATLATMAAERITECHLVPTQFVRLLRLDPAVRAAFSPASLRRIWHGGGACPPDVKRRMIEWWGPVLVEYYAATEGGVVTLIDSADWLAHPGSVGRAVPPNRIVVVDDDGRELGPHQRGRIFIRRPGRGFHYHNAAGKTRAAYLAPGVFTYGEVGHLDEDGYLYLTGRAQNMVVSGGVNVYPAEVEQVLVRHPDVRDAVVLGLPDEEYGERVAAVVEWEPDGGRPPWSALDAHCRRHLAGFKVPRSWRSVDAVPREPTGKVRLDQLRTLCGDDRWER</sequence>
<evidence type="ECO:0000259" key="2">
    <source>
        <dbReference type="Pfam" id="PF13193"/>
    </source>
</evidence>
<gene>
    <name evidence="3" type="ORF">GA0070623_1566</name>
</gene>
<dbReference type="InterPro" id="IPR045851">
    <property type="entry name" value="AMP-bd_C_sf"/>
</dbReference>
<dbReference type="PROSITE" id="PS00455">
    <property type="entry name" value="AMP_BINDING"/>
    <property type="match status" value="1"/>
</dbReference>
<reference evidence="4" key="1">
    <citation type="submission" date="2016-06" db="EMBL/GenBank/DDBJ databases">
        <authorList>
            <person name="Varghese N."/>
            <person name="Submissions Spin"/>
        </authorList>
    </citation>
    <scope>NUCLEOTIDE SEQUENCE [LARGE SCALE GENOMIC DNA]</scope>
    <source>
        <strain evidence="4">DSM 44983</strain>
    </source>
</reference>
<protein>
    <submittedName>
        <fullName evidence="3">Long-chain acyl-CoA synthetase</fullName>
    </submittedName>
</protein>
<evidence type="ECO:0000313" key="3">
    <source>
        <dbReference type="EMBL" id="SCG48328.1"/>
    </source>
</evidence>
<dbReference type="SUPFAM" id="SSF56801">
    <property type="entry name" value="Acetyl-CoA synthetase-like"/>
    <property type="match status" value="1"/>
</dbReference>
<dbReference type="Pfam" id="PF00501">
    <property type="entry name" value="AMP-binding"/>
    <property type="match status" value="1"/>
</dbReference>
<dbReference type="PANTHER" id="PTHR43767:SF1">
    <property type="entry name" value="NONRIBOSOMAL PEPTIDE SYNTHASE PES1 (EUROFUNG)-RELATED"/>
    <property type="match status" value="1"/>
</dbReference>
<accession>A0A1C5HQW1</accession>
<dbReference type="InterPro" id="IPR025110">
    <property type="entry name" value="AMP-bd_C"/>
</dbReference>
<evidence type="ECO:0000313" key="4">
    <source>
        <dbReference type="Proteomes" id="UP000198226"/>
    </source>
</evidence>
<dbReference type="RefSeq" id="WP_231932710.1">
    <property type="nucleotide sequence ID" value="NZ_LRMV01000089.1"/>
</dbReference>
<dbReference type="EMBL" id="LT607752">
    <property type="protein sequence ID" value="SCG48328.1"/>
    <property type="molecule type" value="Genomic_DNA"/>
</dbReference>
<dbReference type="InterPro" id="IPR000873">
    <property type="entry name" value="AMP-dep_synth/lig_dom"/>
</dbReference>
<dbReference type="Gene3D" id="3.30.300.30">
    <property type="match status" value="1"/>
</dbReference>
<feature type="domain" description="AMP-dependent synthetase/ligase" evidence="1">
    <location>
        <begin position="14"/>
        <end position="371"/>
    </location>
</feature>
<dbReference type="PANTHER" id="PTHR43767">
    <property type="entry name" value="LONG-CHAIN-FATTY-ACID--COA LIGASE"/>
    <property type="match status" value="1"/>
</dbReference>
<feature type="domain" description="AMP-binding enzyme C-terminal" evidence="2">
    <location>
        <begin position="428"/>
        <end position="504"/>
    </location>
</feature>
<dbReference type="Gene3D" id="3.40.50.12780">
    <property type="entry name" value="N-terminal domain of ligase-like"/>
    <property type="match status" value="1"/>
</dbReference>
<evidence type="ECO:0000259" key="1">
    <source>
        <dbReference type="Pfam" id="PF00501"/>
    </source>
</evidence>
<dbReference type="AlphaFoldDB" id="A0A1C5HQW1"/>
<dbReference type="Proteomes" id="UP000198226">
    <property type="component" value="Chromosome I"/>
</dbReference>